<feature type="region of interest" description="Disordered" evidence="1">
    <location>
        <begin position="1"/>
        <end position="47"/>
    </location>
</feature>
<dbReference type="RefSeq" id="WP_344310893.1">
    <property type="nucleotide sequence ID" value="NZ_BAAANO010000037.1"/>
</dbReference>
<sequence>MTAEKSAIKTTPDTMTPADEIDALNEEMDELDRADALAGTRGTPARDRRRVEIYARLHELNNVEQSSADSRHEDSQEDRGHPEEVGNHPLQHLQSVTDAEVHPDSETGILRKRIDTLQALRDSTTDAEQRDVLSGLLRDTYTEYEDALHTAFAFTCPEWCTGNDIVKNGAVTHRSAPRKSDWVSGKLTTYMFENRPLDAGEPSERFLCVHIPNHDPSKDAITVGVYLEDVPGLMRQITEDAEQFMKEVTR</sequence>
<feature type="compositionally biased region" description="Acidic residues" evidence="1">
    <location>
        <begin position="19"/>
        <end position="32"/>
    </location>
</feature>
<proteinExistence type="predicted"/>
<feature type="compositionally biased region" description="Basic and acidic residues" evidence="1">
    <location>
        <begin position="69"/>
        <end position="86"/>
    </location>
</feature>
<organism evidence="2 3">
    <name type="scientific">Brevibacterium samyangense</name>
    <dbReference type="NCBI Taxonomy" id="366888"/>
    <lineage>
        <taxon>Bacteria</taxon>
        <taxon>Bacillati</taxon>
        <taxon>Actinomycetota</taxon>
        <taxon>Actinomycetes</taxon>
        <taxon>Micrococcales</taxon>
        <taxon>Brevibacteriaceae</taxon>
        <taxon>Brevibacterium</taxon>
    </lineage>
</organism>
<reference evidence="3" key="1">
    <citation type="journal article" date="2019" name="Int. J. Syst. Evol. Microbiol.">
        <title>The Global Catalogue of Microorganisms (GCM) 10K type strain sequencing project: providing services to taxonomists for standard genome sequencing and annotation.</title>
        <authorList>
            <consortium name="The Broad Institute Genomics Platform"/>
            <consortium name="The Broad Institute Genome Sequencing Center for Infectious Disease"/>
            <person name="Wu L."/>
            <person name="Ma J."/>
        </authorList>
    </citation>
    <scope>NUCLEOTIDE SEQUENCE [LARGE SCALE GENOMIC DNA]</scope>
    <source>
        <strain evidence="3">JCM 14546</strain>
    </source>
</reference>
<feature type="region of interest" description="Disordered" evidence="1">
    <location>
        <begin position="60"/>
        <end position="103"/>
    </location>
</feature>
<gene>
    <name evidence="2" type="ORF">GCM10009755_28970</name>
</gene>
<evidence type="ECO:0000256" key="1">
    <source>
        <dbReference type="SAM" id="MobiDB-lite"/>
    </source>
</evidence>
<accession>A0ABP5F7H0</accession>
<dbReference type="Proteomes" id="UP001500755">
    <property type="component" value="Unassembled WGS sequence"/>
</dbReference>
<protein>
    <submittedName>
        <fullName evidence="2">Uncharacterized protein</fullName>
    </submittedName>
</protein>
<evidence type="ECO:0000313" key="3">
    <source>
        <dbReference type="Proteomes" id="UP001500755"/>
    </source>
</evidence>
<dbReference type="EMBL" id="BAAANO010000037">
    <property type="protein sequence ID" value="GAA2015407.1"/>
    <property type="molecule type" value="Genomic_DNA"/>
</dbReference>
<name>A0ABP5F7H0_9MICO</name>
<keyword evidence="3" id="KW-1185">Reference proteome</keyword>
<evidence type="ECO:0000313" key="2">
    <source>
        <dbReference type="EMBL" id="GAA2015407.1"/>
    </source>
</evidence>
<comment type="caution">
    <text evidence="2">The sequence shown here is derived from an EMBL/GenBank/DDBJ whole genome shotgun (WGS) entry which is preliminary data.</text>
</comment>